<dbReference type="Proteomes" id="UP000824120">
    <property type="component" value="Chromosome 6"/>
</dbReference>
<sequence>MISSKVPVCQALKKNIKSAIERRIIKLEDAEGQCKKFLTLEIETESIKTIQLDRVNGLKRRLFLIIACWCSREANFIQ</sequence>
<protein>
    <submittedName>
        <fullName evidence="1">Uncharacterized protein</fullName>
    </submittedName>
</protein>
<gene>
    <name evidence="1" type="ORF">H5410_031974</name>
</gene>
<proteinExistence type="predicted"/>
<dbReference type="AlphaFoldDB" id="A0A9J5YNA2"/>
<evidence type="ECO:0000313" key="1">
    <source>
        <dbReference type="EMBL" id="KAG5600604.1"/>
    </source>
</evidence>
<evidence type="ECO:0000313" key="2">
    <source>
        <dbReference type="Proteomes" id="UP000824120"/>
    </source>
</evidence>
<reference evidence="1 2" key="1">
    <citation type="submission" date="2020-09" db="EMBL/GenBank/DDBJ databases">
        <title>De no assembly of potato wild relative species, Solanum commersonii.</title>
        <authorList>
            <person name="Cho K."/>
        </authorList>
    </citation>
    <scope>NUCLEOTIDE SEQUENCE [LARGE SCALE GENOMIC DNA]</scope>
    <source>
        <strain evidence="1">LZ3.2</strain>
        <tissue evidence="1">Leaf</tissue>
    </source>
</reference>
<accession>A0A9J5YNA2</accession>
<name>A0A9J5YNA2_SOLCO</name>
<comment type="caution">
    <text evidence="1">The sequence shown here is derived from an EMBL/GenBank/DDBJ whole genome shotgun (WGS) entry which is preliminary data.</text>
</comment>
<feature type="non-terminal residue" evidence="1">
    <location>
        <position position="78"/>
    </location>
</feature>
<organism evidence="1 2">
    <name type="scientific">Solanum commersonii</name>
    <name type="common">Commerson's wild potato</name>
    <name type="synonym">Commerson's nightshade</name>
    <dbReference type="NCBI Taxonomy" id="4109"/>
    <lineage>
        <taxon>Eukaryota</taxon>
        <taxon>Viridiplantae</taxon>
        <taxon>Streptophyta</taxon>
        <taxon>Embryophyta</taxon>
        <taxon>Tracheophyta</taxon>
        <taxon>Spermatophyta</taxon>
        <taxon>Magnoliopsida</taxon>
        <taxon>eudicotyledons</taxon>
        <taxon>Gunneridae</taxon>
        <taxon>Pentapetalae</taxon>
        <taxon>asterids</taxon>
        <taxon>lamiids</taxon>
        <taxon>Solanales</taxon>
        <taxon>Solanaceae</taxon>
        <taxon>Solanoideae</taxon>
        <taxon>Solaneae</taxon>
        <taxon>Solanum</taxon>
    </lineage>
</organism>
<keyword evidence="2" id="KW-1185">Reference proteome</keyword>
<dbReference type="EMBL" id="JACXVP010000006">
    <property type="protein sequence ID" value="KAG5600604.1"/>
    <property type="molecule type" value="Genomic_DNA"/>
</dbReference>